<name>A0A0R1LXW6_9LACO</name>
<evidence type="ECO:0000313" key="2">
    <source>
        <dbReference type="Proteomes" id="UP000051160"/>
    </source>
</evidence>
<gene>
    <name evidence="1" type="ORF">FD04_GL000723</name>
</gene>
<proteinExistence type="predicted"/>
<sequence>MAHNVSQDEELMGVLNDVNAHRFNQGRQLNPDSMLYTTIKAAYQAGYLADAKLDNSYSSSLASADLSQATLTESGQQKLQALIEASQA</sequence>
<dbReference type="RefSeq" id="WP_054699693.1">
    <property type="nucleotide sequence ID" value="NZ_AZEE01000028.1"/>
</dbReference>
<dbReference type="OrthoDB" id="2322182at2"/>
<evidence type="ECO:0000313" key="1">
    <source>
        <dbReference type="EMBL" id="KRK97753.1"/>
    </source>
</evidence>
<protein>
    <submittedName>
        <fullName evidence="1">Uncharacterized protein</fullName>
    </submittedName>
</protein>
<reference evidence="1 2" key="1">
    <citation type="journal article" date="2015" name="Genome Announc.">
        <title>Expanding the biotechnology potential of lactobacilli through comparative genomics of 213 strains and associated genera.</title>
        <authorList>
            <person name="Sun Z."/>
            <person name="Harris H.M."/>
            <person name="McCann A."/>
            <person name="Guo C."/>
            <person name="Argimon S."/>
            <person name="Zhang W."/>
            <person name="Yang X."/>
            <person name="Jeffery I.B."/>
            <person name="Cooney J.C."/>
            <person name="Kagawa T.F."/>
            <person name="Liu W."/>
            <person name="Song Y."/>
            <person name="Salvetti E."/>
            <person name="Wrobel A."/>
            <person name="Rasinkangas P."/>
            <person name="Parkhill J."/>
            <person name="Rea M.C."/>
            <person name="O'Sullivan O."/>
            <person name="Ritari J."/>
            <person name="Douillard F.P."/>
            <person name="Paul Ross R."/>
            <person name="Yang R."/>
            <person name="Briner A.E."/>
            <person name="Felis G.E."/>
            <person name="de Vos W.M."/>
            <person name="Barrangou R."/>
            <person name="Klaenhammer T.R."/>
            <person name="Caufield P.W."/>
            <person name="Cui Y."/>
            <person name="Zhang H."/>
            <person name="O'Toole P.W."/>
        </authorList>
    </citation>
    <scope>NUCLEOTIDE SEQUENCE [LARGE SCALE GENOMIC DNA]</scope>
    <source>
        <strain evidence="1 2">DSM 19909</strain>
    </source>
</reference>
<dbReference type="STRING" id="1423776.FD04_GL000723"/>
<dbReference type="AlphaFoldDB" id="A0A0R1LXW6"/>
<keyword evidence="2" id="KW-1185">Reference proteome</keyword>
<organism evidence="1 2">
    <name type="scientific">Secundilactobacillus odoratitofui DSM 19909 = JCM 15043</name>
    <dbReference type="NCBI Taxonomy" id="1423776"/>
    <lineage>
        <taxon>Bacteria</taxon>
        <taxon>Bacillati</taxon>
        <taxon>Bacillota</taxon>
        <taxon>Bacilli</taxon>
        <taxon>Lactobacillales</taxon>
        <taxon>Lactobacillaceae</taxon>
        <taxon>Secundilactobacillus</taxon>
    </lineage>
</organism>
<dbReference type="Proteomes" id="UP000051160">
    <property type="component" value="Unassembled WGS sequence"/>
</dbReference>
<accession>A0A0R1LXW6</accession>
<comment type="caution">
    <text evidence="1">The sequence shown here is derived from an EMBL/GenBank/DDBJ whole genome shotgun (WGS) entry which is preliminary data.</text>
</comment>
<dbReference type="EMBL" id="AZEE01000028">
    <property type="protein sequence ID" value="KRK97753.1"/>
    <property type="molecule type" value="Genomic_DNA"/>
</dbReference>
<dbReference type="PATRIC" id="fig|1423776.4.peg.727"/>